<dbReference type="GO" id="GO:0004673">
    <property type="term" value="F:protein histidine kinase activity"/>
    <property type="evidence" value="ECO:0007669"/>
    <property type="project" value="UniProtKB-EC"/>
</dbReference>
<dbReference type="PROSITE" id="PS50109">
    <property type="entry name" value="HIS_KIN"/>
    <property type="match status" value="1"/>
</dbReference>
<dbReference type="PRINTS" id="PR00344">
    <property type="entry name" value="BCTRLSENSOR"/>
</dbReference>
<dbReference type="AlphaFoldDB" id="A0A519BNR2"/>
<dbReference type="PANTHER" id="PTHR43065:SF10">
    <property type="entry name" value="PEROXIDE STRESS-ACTIVATED HISTIDINE KINASE MAK3"/>
    <property type="match status" value="1"/>
</dbReference>
<keyword evidence="7" id="KW-0067">ATP-binding</keyword>
<feature type="transmembrane region" description="Helical" evidence="9">
    <location>
        <begin position="110"/>
        <end position="133"/>
    </location>
</feature>
<keyword evidence="9" id="KW-0812">Transmembrane</keyword>
<dbReference type="InterPro" id="IPR036890">
    <property type="entry name" value="HATPase_C_sf"/>
</dbReference>
<dbReference type="GO" id="GO:0005524">
    <property type="term" value="F:ATP binding"/>
    <property type="evidence" value="ECO:0007669"/>
    <property type="project" value="UniProtKB-KW"/>
</dbReference>
<evidence type="ECO:0000256" key="5">
    <source>
        <dbReference type="ARBA" id="ARBA00022741"/>
    </source>
</evidence>
<sequence>MLKLKLKPNKLFLKEKLLSRGQISDGINFLSKKKNFKISVLGVLTFSLFLIIGFLSYSVYSIFNFADTQKNSMYSLNQSSAVYYNYNNGNNLYGGGFPPHIFGSFQYSGFFTFFVIAAVLSFIIVSLMFLYFYKLIIKQDNLELSLSSIEKNALEVPSLIFHEIKNNINALSINSKLLNSKLNNFNFHSGKNIINNNADNFNNTSEIKSDFVKIGSMIESETDKINLTMENIIKFSKSFKPDFEDICLDSLIRESINDIDLSYFNNNNINIKLNIDKQIIVRMDPSLMKQVFMNLVSNSINSYNGMPGSVYIYSSYYFSKAMIVIEDKGMGISKNNLKKIFEPFFTTRENGIGLGLAFVKKVIDSHGFSIDIDTQQSKGTKVSIILSHVLN</sequence>
<name>A0A519BNR2_9DELT</name>
<comment type="catalytic activity">
    <reaction evidence="1">
        <text>ATP + protein L-histidine = ADP + protein N-phospho-L-histidine.</text>
        <dbReference type="EC" id="2.7.13.3"/>
    </reaction>
</comment>
<gene>
    <name evidence="11" type="ORF">EVG15_03625</name>
</gene>
<evidence type="ECO:0000256" key="3">
    <source>
        <dbReference type="ARBA" id="ARBA00022553"/>
    </source>
</evidence>
<feature type="domain" description="Histidine kinase" evidence="10">
    <location>
        <begin position="159"/>
        <end position="390"/>
    </location>
</feature>
<dbReference type="GO" id="GO:0000160">
    <property type="term" value="P:phosphorelay signal transduction system"/>
    <property type="evidence" value="ECO:0007669"/>
    <property type="project" value="UniProtKB-KW"/>
</dbReference>
<accession>A0A519BNR2</accession>
<evidence type="ECO:0000313" key="12">
    <source>
        <dbReference type="Proteomes" id="UP000319296"/>
    </source>
</evidence>
<evidence type="ECO:0000256" key="8">
    <source>
        <dbReference type="ARBA" id="ARBA00023012"/>
    </source>
</evidence>
<feature type="transmembrane region" description="Helical" evidence="9">
    <location>
        <begin position="38"/>
        <end position="63"/>
    </location>
</feature>
<evidence type="ECO:0000256" key="1">
    <source>
        <dbReference type="ARBA" id="ARBA00000085"/>
    </source>
</evidence>
<keyword evidence="8" id="KW-0902">Two-component regulatory system</keyword>
<dbReference type="Proteomes" id="UP000319296">
    <property type="component" value="Unassembled WGS sequence"/>
</dbReference>
<evidence type="ECO:0000256" key="4">
    <source>
        <dbReference type="ARBA" id="ARBA00022679"/>
    </source>
</evidence>
<keyword evidence="9" id="KW-1133">Transmembrane helix</keyword>
<evidence type="ECO:0000256" key="6">
    <source>
        <dbReference type="ARBA" id="ARBA00022777"/>
    </source>
</evidence>
<evidence type="ECO:0000256" key="9">
    <source>
        <dbReference type="SAM" id="Phobius"/>
    </source>
</evidence>
<keyword evidence="6 11" id="KW-0418">Kinase</keyword>
<dbReference type="Gene3D" id="3.30.565.10">
    <property type="entry name" value="Histidine kinase-like ATPase, C-terminal domain"/>
    <property type="match status" value="1"/>
</dbReference>
<evidence type="ECO:0000313" key="11">
    <source>
        <dbReference type="EMBL" id="RZD18914.1"/>
    </source>
</evidence>
<evidence type="ECO:0000259" key="10">
    <source>
        <dbReference type="PROSITE" id="PS50109"/>
    </source>
</evidence>
<dbReference type="PANTHER" id="PTHR43065">
    <property type="entry name" value="SENSOR HISTIDINE KINASE"/>
    <property type="match status" value="1"/>
</dbReference>
<keyword evidence="9" id="KW-0472">Membrane</keyword>
<evidence type="ECO:0000256" key="2">
    <source>
        <dbReference type="ARBA" id="ARBA00012438"/>
    </source>
</evidence>
<dbReference type="InterPro" id="IPR005467">
    <property type="entry name" value="His_kinase_dom"/>
</dbReference>
<dbReference type="InterPro" id="IPR004358">
    <property type="entry name" value="Sig_transdc_His_kin-like_C"/>
</dbReference>
<keyword evidence="5" id="KW-0547">Nucleotide-binding</keyword>
<dbReference type="InterPro" id="IPR003594">
    <property type="entry name" value="HATPase_dom"/>
</dbReference>
<dbReference type="Pfam" id="PF02518">
    <property type="entry name" value="HATPase_c"/>
    <property type="match status" value="1"/>
</dbReference>
<comment type="caution">
    <text evidence="11">The sequence shown here is derived from an EMBL/GenBank/DDBJ whole genome shotgun (WGS) entry which is preliminary data.</text>
</comment>
<protein>
    <recommendedName>
        <fullName evidence="2">histidine kinase</fullName>
        <ecNumber evidence="2">2.7.13.3</ecNumber>
    </recommendedName>
</protein>
<organism evidence="11 12">
    <name type="scientific">Candidatus Acididesulfobacter diazotrophicus</name>
    <dbReference type="NCBI Taxonomy" id="2597226"/>
    <lineage>
        <taxon>Bacteria</taxon>
        <taxon>Deltaproteobacteria</taxon>
        <taxon>Candidatus Acidulodesulfobacterales</taxon>
        <taxon>Candidatus Acididesulfobacter</taxon>
    </lineage>
</organism>
<keyword evidence="4" id="KW-0808">Transferase</keyword>
<dbReference type="SMART" id="SM00387">
    <property type="entry name" value="HATPase_c"/>
    <property type="match status" value="1"/>
</dbReference>
<keyword evidence="3" id="KW-0597">Phosphoprotein</keyword>
<dbReference type="SUPFAM" id="SSF55874">
    <property type="entry name" value="ATPase domain of HSP90 chaperone/DNA topoisomerase II/histidine kinase"/>
    <property type="match status" value="1"/>
</dbReference>
<evidence type="ECO:0000256" key="7">
    <source>
        <dbReference type="ARBA" id="ARBA00022840"/>
    </source>
</evidence>
<dbReference type="EMBL" id="SGBB01000004">
    <property type="protein sequence ID" value="RZD18914.1"/>
    <property type="molecule type" value="Genomic_DNA"/>
</dbReference>
<proteinExistence type="predicted"/>
<reference evidence="11 12" key="1">
    <citation type="journal article" date="2019" name="ISME J.">
        <title>Insights into ecological role of a new deltaproteobacterial order Candidatus Acidulodesulfobacterales by metagenomics and metatranscriptomics.</title>
        <authorList>
            <person name="Tan S."/>
            <person name="Liu J."/>
            <person name="Fang Y."/>
            <person name="Hedlund B.P."/>
            <person name="Lian Z.H."/>
            <person name="Huang L.Y."/>
            <person name="Li J.T."/>
            <person name="Huang L.N."/>
            <person name="Li W.J."/>
            <person name="Jiang H.C."/>
            <person name="Dong H.L."/>
            <person name="Shu W.S."/>
        </authorList>
    </citation>
    <scope>NUCLEOTIDE SEQUENCE [LARGE SCALE GENOMIC DNA]</scope>
    <source>
        <strain evidence="11">AP1</strain>
    </source>
</reference>
<dbReference type="EC" id="2.7.13.3" evidence="2"/>